<feature type="transmembrane region" description="Helical" evidence="1">
    <location>
        <begin position="81"/>
        <end position="101"/>
    </location>
</feature>
<keyword evidence="1" id="KW-1133">Transmembrane helix</keyword>
<evidence type="ECO:0000313" key="2">
    <source>
        <dbReference type="EMBL" id="HDR50702.1"/>
    </source>
</evidence>
<protein>
    <submittedName>
        <fullName evidence="2">Uncharacterized protein</fullName>
    </submittedName>
</protein>
<evidence type="ECO:0000256" key="1">
    <source>
        <dbReference type="SAM" id="Phobius"/>
    </source>
</evidence>
<dbReference type="EMBL" id="DSDK01000208">
    <property type="protein sequence ID" value="HDR50702.1"/>
    <property type="molecule type" value="Genomic_DNA"/>
</dbReference>
<keyword evidence="1" id="KW-0472">Membrane</keyword>
<reference evidence="2" key="1">
    <citation type="journal article" date="2020" name="mSystems">
        <title>Genome- and Community-Level Interaction Insights into Carbon Utilization and Element Cycling Functions of Hydrothermarchaeota in Hydrothermal Sediment.</title>
        <authorList>
            <person name="Zhou Z."/>
            <person name="Liu Y."/>
            <person name="Xu W."/>
            <person name="Pan J."/>
            <person name="Luo Z.H."/>
            <person name="Li M."/>
        </authorList>
    </citation>
    <scope>NUCLEOTIDE SEQUENCE [LARGE SCALE GENOMIC DNA]</scope>
    <source>
        <strain evidence="2">SpSt-1217</strain>
    </source>
</reference>
<name>A0A831LQA7_9BACT</name>
<dbReference type="Proteomes" id="UP000886047">
    <property type="component" value="Unassembled WGS sequence"/>
</dbReference>
<feature type="transmembrane region" description="Helical" evidence="1">
    <location>
        <begin position="177"/>
        <end position="199"/>
    </location>
</feature>
<proteinExistence type="predicted"/>
<accession>A0A831LQA7</accession>
<gene>
    <name evidence="2" type="ORF">ENN90_03650</name>
</gene>
<feature type="non-terminal residue" evidence="2">
    <location>
        <position position="219"/>
    </location>
</feature>
<keyword evidence="1" id="KW-0812">Transmembrane</keyword>
<feature type="transmembrane region" description="Helical" evidence="1">
    <location>
        <begin position="45"/>
        <end position="69"/>
    </location>
</feature>
<sequence length="219" mass="25476">MELKELKKTWDKLAPDKELDEEQIMGLLRKRTGNLIDRIDRNVRIGFVILFALILLFILDDLVFGPMLLEQVETDVKMPGWILFLSIFSNTLVVITFIYFVSQYYRVKKSCDLACNLRETLLKIIETLRIYQRLFYLALIILTISMGLQFISGLYSGMHEGIERNGVLLAEVPLGKWILVFVIGLAVLLFIVGGIYLLMRWGFRRLYGNYICKLKQNLK</sequence>
<organism evidence="2">
    <name type="scientific">Mariniphaga anaerophila</name>
    <dbReference type="NCBI Taxonomy" id="1484053"/>
    <lineage>
        <taxon>Bacteria</taxon>
        <taxon>Pseudomonadati</taxon>
        <taxon>Bacteroidota</taxon>
        <taxon>Bacteroidia</taxon>
        <taxon>Marinilabiliales</taxon>
        <taxon>Prolixibacteraceae</taxon>
        <taxon>Mariniphaga</taxon>
    </lineage>
</organism>
<dbReference type="AlphaFoldDB" id="A0A831LQA7"/>
<feature type="transmembrane region" description="Helical" evidence="1">
    <location>
        <begin position="134"/>
        <end position="157"/>
    </location>
</feature>
<comment type="caution">
    <text evidence="2">The sequence shown here is derived from an EMBL/GenBank/DDBJ whole genome shotgun (WGS) entry which is preliminary data.</text>
</comment>